<keyword evidence="2" id="KW-1185">Reference proteome</keyword>
<evidence type="ECO:0000313" key="1">
    <source>
        <dbReference type="EMBL" id="KAL2632520.1"/>
    </source>
</evidence>
<accession>A0ABD1YPF3</accession>
<protein>
    <submittedName>
        <fullName evidence="1">Uncharacterized protein</fullName>
    </submittedName>
</protein>
<dbReference type="AlphaFoldDB" id="A0ABD1YPF3"/>
<proteinExistence type="predicted"/>
<reference evidence="1 2" key="1">
    <citation type="submission" date="2024-09" db="EMBL/GenBank/DDBJ databases">
        <title>Chromosome-scale assembly of Riccia fluitans.</title>
        <authorList>
            <person name="Paukszto L."/>
            <person name="Sawicki J."/>
            <person name="Karawczyk K."/>
            <person name="Piernik-Szablinska J."/>
            <person name="Szczecinska M."/>
            <person name="Mazdziarz M."/>
        </authorList>
    </citation>
    <scope>NUCLEOTIDE SEQUENCE [LARGE SCALE GENOMIC DNA]</scope>
    <source>
        <strain evidence="1">Rf_01</strain>
        <tissue evidence="1">Aerial parts of the thallus</tissue>
    </source>
</reference>
<evidence type="ECO:0000313" key="2">
    <source>
        <dbReference type="Proteomes" id="UP001605036"/>
    </source>
</evidence>
<name>A0ABD1YPF3_9MARC</name>
<dbReference type="Proteomes" id="UP001605036">
    <property type="component" value="Unassembled WGS sequence"/>
</dbReference>
<organism evidence="1 2">
    <name type="scientific">Riccia fluitans</name>
    <dbReference type="NCBI Taxonomy" id="41844"/>
    <lineage>
        <taxon>Eukaryota</taxon>
        <taxon>Viridiplantae</taxon>
        <taxon>Streptophyta</taxon>
        <taxon>Embryophyta</taxon>
        <taxon>Marchantiophyta</taxon>
        <taxon>Marchantiopsida</taxon>
        <taxon>Marchantiidae</taxon>
        <taxon>Marchantiales</taxon>
        <taxon>Ricciaceae</taxon>
        <taxon>Riccia</taxon>
    </lineage>
</organism>
<sequence length="90" mass="10166">MYKSRIPTYRFNIAPRTHGDWIGCFIARCRVASHLHQSRFFFAPLLRNLSSTGNLKDLLLQPHATSITGISERNFPKQGSLCNSACDISI</sequence>
<dbReference type="EMBL" id="JBHFFA010000003">
    <property type="protein sequence ID" value="KAL2632520.1"/>
    <property type="molecule type" value="Genomic_DNA"/>
</dbReference>
<comment type="caution">
    <text evidence="1">The sequence shown here is derived from an EMBL/GenBank/DDBJ whole genome shotgun (WGS) entry which is preliminary data.</text>
</comment>
<gene>
    <name evidence="1" type="ORF">R1flu_003999</name>
</gene>